<feature type="signal peptide" evidence="2">
    <location>
        <begin position="1"/>
        <end position="41"/>
    </location>
</feature>
<evidence type="ECO:0000256" key="1">
    <source>
        <dbReference type="SAM" id="MobiDB-lite"/>
    </source>
</evidence>
<protein>
    <recommendedName>
        <fullName evidence="5">DRBM domain-containing protein</fullName>
    </recommendedName>
</protein>
<proteinExistence type="predicted"/>
<dbReference type="EMBL" id="BLBS01000019">
    <property type="protein sequence ID" value="GET87249.1"/>
    <property type="molecule type" value="Genomic_DNA"/>
</dbReference>
<evidence type="ECO:0000313" key="4">
    <source>
        <dbReference type="Proteomes" id="UP000419144"/>
    </source>
</evidence>
<feature type="compositionally biased region" description="Gly residues" evidence="1">
    <location>
        <begin position="375"/>
        <end position="387"/>
    </location>
</feature>
<feature type="region of interest" description="Disordered" evidence="1">
    <location>
        <begin position="364"/>
        <end position="410"/>
    </location>
</feature>
<comment type="caution">
    <text evidence="3">The sequence shown here is derived from an EMBL/GenBank/DDBJ whole genome shotgun (WGS) entry which is preliminary data.</text>
</comment>
<accession>A0A640KID6</accession>
<dbReference type="Proteomes" id="UP000419144">
    <property type="component" value="Unassembled WGS sequence"/>
</dbReference>
<name>A0A640KID6_LEITA</name>
<evidence type="ECO:0000256" key="2">
    <source>
        <dbReference type="SAM" id="SignalP"/>
    </source>
</evidence>
<dbReference type="OrthoDB" id="278684at2759"/>
<dbReference type="VEuPathDB" id="TriTrypDB:LtaPh_1506000"/>
<dbReference type="AlphaFoldDB" id="A0A640KID6"/>
<organism evidence="3 4">
    <name type="scientific">Leishmania tarentolae</name>
    <name type="common">Sauroleishmania tarentolae</name>
    <dbReference type="NCBI Taxonomy" id="5689"/>
    <lineage>
        <taxon>Eukaryota</taxon>
        <taxon>Discoba</taxon>
        <taxon>Euglenozoa</taxon>
        <taxon>Kinetoplastea</taxon>
        <taxon>Metakinetoplastina</taxon>
        <taxon>Trypanosomatida</taxon>
        <taxon>Trypanosomatidae</taxon>
        <taxon>Leishmaniinae</taxon>
        <taxon>Leishmania</taxon>
        <taxon>lizard Leishmania</taxon>
    </lineage>
</organism>
<sequence length="529" mass="57947">MILNDLPPSPRLPHCRLRICAFFWSCTLLLTLWDCPQHTHTHTEQGLVWCPPPPPYSAVFCVCVCISAQISVFSPFSSKVVMSQPATAVPAPPPPEEPLAYPITFSKRVEESSQSEPGVATAASFSSLHQISIFTALHWLLPVYELAGWLPKTSVQHGKKSGDTINFISATAGGSKTASGSAADVSVDLDAIVQDDVRSALRLLPVFEKFFVEGSTITPRHTDLCYFIESFTLPTPKGPKVITRSKVEGDYRAVHQPSHAPTSLGAAGAIAKTTVTNSTAYFSLLPGHNQFLVYYEDCEKLRHFTYLQLDQLRFAWVAVKELLDESKVFNLHDGSLTGLAKRDLQKNNAASPFCSTSSAHAATEAESATSNDKGSSGGAVIGRGGGNARLHQGTSGNVITAPSKEAMEEKKRMQQMRFLREELESECQRRWPYTPVSKSCLFSVEEKMESELPADALEQLGIMGAHNFKNSKNGSRRGPRYYLATVELPLLNKKGGAARFKAPRWWSNRRDAESSAAEATLLALRNMKS</sequence>
<keyword evidence="2" id="KW-0732">Signal</keyword>
<evidence type="ECO:0008006" key="5">
    <source>
        <dbReference type="Google" id="ProtNLM"/>
    </source>
</evidence>
<gene>
    <name evidence="3" type="ORF">LtaPh_1506000</name>
</gene>
<reference evidence="3" key="1">
    <citation type="submission" date="2019-11" db="EMBL/GenBank/DDBJ databases">
        <title>Leishmania tarentolae CDS.</title>
        <authorList>
            <person name="Goto Y."/>
            <person name="Yamagishi J."/>
        </authorList>
    </citation>
    <scope>NUCLEOTIDE SEQUENCE [LARGE SCALE GENOMIC DNA]</scope>
    <source>
        <strain evidence="3">Parrot Tar II</strain>
    </source>
</reference>
<keyword evidence="4" id="KW-1185">Reference proteome</keyword>
<feature type="chain" id="PRO_5024924746" description="DRBM domain-containing protein" evidence="2">
    <location>
        <begin position="42"/>
        <end position="529"/>
    </location>
</feature>
<evidence type="ECO:0000313" key="3">
    <source>
        <dbReference type="EMBL" id="GET87249.1"/>
    </source>
</evidence>